<evidence type="ECO:0000256" key="1">
    <source>
        <dbReference type="SAM" id="Coils"/>
    </source>
</evidence>
<dbReference type="EMBL" id="SPUK01000029">
    <property type="protein sequence ID" value="TQV90284.1"/>
    <property type="molecule type" value="Genomic_DNA"/>
</dbReference>
<organism evidence="2 3">
    <name type="scientific">Cordyceps javanica</name>
    <dbReference type="NCBI Taxonomy" id="43265"/>
    <lineage>
        <taxon>Eukaryota</taxon>
        <taxon>Fungi</taxon>
        <taxon>Dikarya</taxon>
        <taxon>Ascomycota</taxon>
        <taxon>Pezizomycotina</taxon>
        <taxon>Sordariomycetes</taxon>
        <taxon>Hypocreomycetidae</taxon>
        <taxon>Hypocreales</taxon>
        <taxon>Cordycipitaceae</taxon>
        <taxon>Cordyceps</taxon>
    </lineage>
</organism>
<feature type="coiled-coil region" evidence="1">
    <location>
        <begin position="26"/>
        <end position="67"/>
    </location>
</feature>
<dbReference type="AlphaFoldDB" id="A0A545VJB3"/>
<accession>A0A545VJB3</accession>
<keyword evidence="3" id="KW-1185">Reference proteome</keyword>
<evidence type="ECO:0000313" key="3">
    <source>
        <dbReference type="Proteomes" id="UP000315783"/>
    </source>
</evidence>
<proteinExistence type="predicted"/>
<evidence type="ECO:0000313" key="2">
    <source>
        <dbReference type="EMBL" id="TQV90284.1"/>
    </source>
</evidence>
<comment type="caution">
    <text evidence="2">The sequence shown here is derived from an EMBL/GenBank/DDBJ whole genome shotgun (WGS) entry which is preliminary data.</text>
</comment>
<dbReference type="Proteomes" id="UP000315783">
    <property type="component" value="Unassembled WGS sequence"/>
</dbReference>
<protein>
    <submittedName>
        <fullName evidence="2">Uncharacterized protein</fullName>
    </submittedName>
</protein>
<sequence length="117" mass="13427">MASQQYDLPVHTQHLLAILEGYSFRINALRQRANALATDNIELKKKIEDANRQLEFHEGEFARQANLIDCQDHHIRTLDDIRLKSKGYSSLTVVQPSTVYAPYTALHTSKDDDMFPN</sequence>
<reference evidence="2 3" key="1">
    <citation type="journal article" date="2019" name="Appl. Microbiol. Biotechnol.">
        <title>Genome sequence of Isaria javanica and comparative genome analysis insights into family S53 peptidase evolution in fungal entomopathogens.</title>
        <authorList>
            <person name="Lin R."/>
            <person name="Zhang X."/>
            <person name="Xin B."/>
            <person name="Zou M."/>
            <person name="Gao Y."/>
            <person name="Qin F."/>
            <person name="Hu Q."/>
            <person name="Xie B."/>
            <person name="Cheng X."/>
        </authorList>
    </citation>
    <scope>NUCLEOTIDE SEQUENCE [LARGE SCALE GENOMIC DNA]</scope>
    <source>
        <strain evidence="2 3">IJ1G</strain>
    </source>
</reference>
<name>A0A545VJB3_9HYPO</name>
<gene>
    <name evidence="2" type="ORF">IF1G_11043</name>
</gene>
<keyword evidence="1" id="KW-0175">Coiled coil</keyword>